<feature type="region of interest" description="Disordered" evidence="1">
    <location>
        <begin position="1"/>
        <end position="23"/>
    </location>
</feature>
<evidence type="ECO:0000313" key="4">
    <source>
        <dbReference type="Proteomes" id="UP001603013"/>
    </source>
</evidence>
<keyword evidence="2" id="KW-0472">Membrane</keyword>
<proteinExistence type="predicted"/>
<dbReference type="EMBL" id="JBIBSM010000001">
    <property type="protein sequence ID" value="MFF8274893.1"/>
    <property type="molecule type" value="Genomic_DNA"/>
</dbReference>
<keyword evidence="2" id="KW-1133">Transmembrane helix</keyword>
<dbReference type="Proteomes" id="UP001603013">
    <property type="component" value="Unassembled WGS sequence"/>
</dbReference>
<feature type="compositionally biased region" description="Basic and acidic residues" evidence="1">
    <location>
        <begin position="7"/>
        <end position="19"/>
    </location>
</feature>
<feature type="transmembrane region" description="Helical" evidence="2">
    <location>
        <begin position="85"/>
        <end position="104"/>
    </location>
</feature>
<name>A0ABW6Y4Z9_9ACTN</name>
<organism evidence="3 4">
    <name type="scientific">Streptomyces lateritius</name>
    <dbReference type="NCBI Taxonomy" id="67313"/>
    <lineage>
        <taxon>Bacteria</taxon>
        <taxon>Bacillati</taxon>
        <taxon>Actinomycetota</taxon>
        <taxon>Actinomycetes</taxon>
        <taxon>Kitasatosporales</taxon>
        <taxon>Streptomycetaceae</taxon>
        <taxon>Streptomyces</taxon>
    </lineage>
</organism>
<feature type="transmembrane region" description="Helical" evidence="2">
    <location>
        <begin position="32"/>
        <end position="50"/>
    </location>
</feature>
<evidence type="ECO:0000313" key="3">
    <source>
        <dbReference type="EMBL" id="MFF8274893.1"/>
    </source>
</evidence>
<sequence>MTIGTTRDGRDDGTRDDATPPRSTVARLPRALGHRWPTLLALALALATFVDGLPPVPLLAGLLGVMPVCYLIFGAFRRELGRPGVLVLQVAGLLGFAAVALTALAVDDTLGFRLLAVGWLAHAVWDFVHHRNGKVVPRAWSEWCCAVDASGALAMLLLA</sequence>
<accession>A0ABW6Y4Z9</accession>
<keyword evidence="2" id="KW-0812">Transmembrane</keyword>
<evidence type="ECO:0008006" key="5">
    <source>
        <dbReference type="Google" id="ProtNLM"/>
    </source>
</evidence>
<comment type="caution">
    <text evidence="3">The sequence shown here is derived from an EMBL/GenBank/DDBJ whole genome shotgun (WGS) entry which is preliminary data.</text>
</comment>
<evidence type="ECO:0000256" key="2">
    <source>
        <dbReference type="SAM" id="Phobius"/>
    </source>
</evidence>
<evidence type="ECO:0000256" key="1">
    <source>
        <dbReference type="SAM" id="MobiDB-lite"/>
    </source>
</evidence>
<gene>
    <name evidence="3" type="ORF">ACF05T_02065</name>
</gene>
<protein>
    <recommendedName>
        <fullName evidence="5">DUF4260 domain-containing protein</fullName>
    </recommendedName>
</protein>
<keyword evidence="4" id="KW-1185">Reference proteome</keyword>
<dbReference type="RefSeq" id="WP_391932677.1">
    <property type="nucleotide sequence ID" value="NZ_JBIBSM010000001.1"/>
</dbReference>
<feature type="transmembrane region" description="Helical" evidence="2">
    <location>
        <begin position="56"/>
        <end position="73"/>
    </location>
</feature>
<reference evidence="3 4" key="1">
    <citation type="submission" date="2024-10" db="EMBL/GenBank/DDBJ databases">
        <title>The Natural Products Discovery Center: Release of the First 8490 Sequenced Strains for Exploring Actinobacteria Biosynthetic Diversity.</title>
        <authorList>
            <person name="Kalkreuter E."/>
            <person name="Kautsar S.A."/>
            <person name="Yang D."/>
            <person name="Bader C.D."/>
            <person name="Teijaro C.N."/>
            <person name="Fluegel L."/>
            <person name="Davis C.M."/>
            <person name="Simpson J.R."/>
            <person name="Lauterbach L."/>
            <person name="Steele A.D."/>
            <person name="Gui C."/>
            <person name="Meng S."/>
            <person name="Li G."/>
            <person name="Viehrig K."/>
            <person name="Ye F."/>
            <person name="Su P."/>
            <person name="Kiefer A.F."/>
            <person name="Nichols A."/>
            <person name="Cepeda A.J."/>
            <person name="Yan W."/>
            <person name="Fan B."/>
            <person name="Jiang Y."/>
            <person name="Adhikari A."/>
            <person name="Zheng C.-J."/>
            <person name="Schuster L."/>
            <person name="Cowan T.M."/>
            <person name="Smanski M.J."/>
            <person name="Chevrette M.G."/>
            <person name="De Carvalho L.P.S."/>
            <person name="Shen B."/>
        </authorList>
    </citation>
    <scope>NUCLEOTIDE SEQUENCE [LARGE SCALE GENOMIC DNA]</scope>
    <source>
        <strain evidence="3 4">NPDC015755</strain>
    </source>
</reference>